<dbReference type="Proteomes" id="UP001242480">
    <property type="component" value="Unassembled WGS sequence"/>
</dbReference>
<dbReference type="Pfam" id="PF07704">
    <property type="entry name" value="PSK_trans_fac"/>
    <property type="match status" value="1"/>
</dbReference>
<sequence length="105" mass="11461">MVRPAGGDARVQPIACETGRLVSLAWSLAMPFRSRDPETERLAREPARSAGMGLTEAVRTALRHELQRAVPLRERVRPIQADFAALPDTGLTADKAFHDALSGEE</sequence>
<comment type="caution">
    <text evidence="1">The sequence shown here is derived from an EMBL/GenBank/DDBJ whole genome shotgun (WGS) entry which is preliminary data.</text>
</comment>
<accession>A0ABU0J8N4</accession>
<protein>
    <submittedName>
        <fullName evidence="1">Antitoxin VapB</fullName>
    </submittedName>
</protein>
<reference evidence="1 2" key="1">
    <citation type="submission" date="2023-07" db="EMBL/GenBank/DDBJ databases">
        <title>Genomic Encyclopedia of Type Strains, Phase IV (KMG-IV): sequencing the most valuable type-strain genomes for metagenomic binning, comparative biology and taxonomic classification.</title>
        <authorList>
            <person name="Goeker M."/>
        </authorList>
    </citation>
    <scope>NUCLEOTIDE SEQUENCE [LARGE SCALE GENOMIC DNA]</scope>
    <source>
        <strain evidence="1 2">DSM 19619</strain>
    </source>
</reference>
<dbReference type="InterPro" id="IPR011660">
    <property type="entry name" value="VapB-like"/>
</dbReference>
<evidence type="ECO:0000313" key="2">
    <source>
        <dbReference type="Proteomes" id="UP001242480"/>
    </source>
</evidence>
<name>A0ABU0J8N4_9HYPH</name>
<keyword evidence="2" id="KW-1185">Reference proteome</keyword>
<dbReference type="EMBL" id="JAUSVX010000006">
    <property type="protein sequence ID" value="MDQ0470633.1"/>
    <property type="molecule type" value="Genomic_DNA"/>
</dbReference>
<gene>
    <name evidence="1" type="ORF">QO011_003652</name>
</gene>
<proteinExistence type="predicted"/>
<evidence type="ECO:0000313" key="1">
    <source>
        <dbReference type="EMBL" id="MDQ0470633.1"/>
    </source>
</evidence>
<organism evidence="1 2">
    <name type="scientific">Labrys wisconsinensis</name>
    <dbReference type="NCBI Taxonomy" id="425677"/>
    <lineage>
        <taxon>Bacteria</taxon>
        <taxon>Pseudomonadati</taxon>
        <taxon>Pseudomonadota</taxon>
        <taxon>Alphaproteobacteria</taxon>
        <taxon>Hyphomicrobiales</taxon>
        <taxon>Xanthobacteraceae</taxon>
        <taxon>Labrys</taxon>
    </lineage>
</organism>
<dbReference type="RefSeq" id="WP_307274754.1">
    <property type="nucleotide sequence ID" value="NZ_JAUSVX010000006.1"/>
</dbReference>